<dbReference type="EMBL" id="CADEAL010000542">
    <property type="protein sequence ID" value="CAB1421723.1"/>
    <property type="molecule type" value="Genomic_DNA"/>
</dbReference>
<comment type="caution">
    <text evidence="1">The sequence shown here is derived from an EMBL/GenBank/DDBJ whole genome shotgun (WGS) entry which is preliminary data.</text>
</comment>
<protein>
    <submittedName>
        <fullName evidence="1">Uncharacterized protein</fullName>
    </submittedName>
</protein>
<gene>
    <name evidence="1" type="ORF">PLEPLA_LOCUS9611</name>
</gene>
<sequence>MGREVFCSSLFDSTRDNKKRTWSEHVKIKSLPTLFELAPEQGTLYSPNILLPRARVCIEMLRSEARVMEGLRSLHIETFYIHDIRSQRSAVRLGLCRGIRCPGQSVWINNLETDHRYSSWPYNVQSCPDHVSRSHQTDPQELSQFDVPPDKSALYVNHVPIGGTAECWDVVKMLEKRFLRGGQQRAWSDSATQQQEG</sequence>
<dbReference type="AlphaFoldDB" id="A0A9N7U1R5"/>
<name>A0A9N7U1R5_PLEPL</name>
<keyword evidence="2" id="KW-1185">Reference proteome</keyword>
<accession>A0A9N7U1R5</accession>
<proteinExistence type="predicted"/>
<evidence type="ECO:0000313" key="2">
    <source>
        <dbReference type="Proteomes" id="UP001153269"/>
    </source>
</evidence>
<evidence type="ECO:0000313" key="1">
    <source>
        <dbReference type="EMBL" id="CAB1421723.1"/>
    </source>
</evidence>
<reference evidence="1" key="1">
    <citation type="submission" date="2020-03" db="EMBL/GenBank/DDBJ databases">
        <authorList>
            <person name="Weist P."/>
        </authorList>
    </citation>
    <scope>NUCLEOTIDE SEQUENCE</scope>
</reference>
<organism evidence="1 2">
    <name type="scientific">Pleuronectes platessa</name>
    <name type="common">European plaice</name>
    <dbReference type="NCBI Taxonomy" id="8262"/>
    <lineage>
        <taxon>Eukaryota</taxon>
        <taxon>Metazoa</taxon>
        <taxon>Chordata</taxon>
        <taxon>Craniata</taxon>
        <taxon>Vertebrata</taxon>
        <taxon>Euteleostomi</taxon>
        <taxon>Actinopterygii</taxon>
        <taxon>Neopterygii</taxon>
        <taxon>Teleostei</taxon>
        <taxon>Neoteleostei</taxon>
        <taxon>Acanthomorphata</taxon>
        <taxon>Carangaria</taxon>
        <taxon>Pleuronectiformes</taxon>
        <taxon>Pleuronectoidei</taxon>
        <taxon>Pleuronectidae</taxon>
        <taxon>Pleuronectes</taxon>
    </lineage>
</organism>
<dbReference type="Proteomes" id="UP001153269">
    <property type="component" value="Unassembled WGS sequence"/>
</dbReference>